<organism evidence="14 15">
    <name type="scientific">Nocardia rhizosphaerae</name>
    <dbReference type="NCBI Taxonomy" id="1691571"/>
    <lineage>
        <taxon>Bacteria</taxon>
        <taxon>Bacillati</taxon>
        <taxon>Actinomycetota</taxon>
        <taxon>Actinomycetes</taxon>
        <taxon>Mycobacteriales</taxon>
        <taxon>Nocardiaceae</taxon>
        <taxon>Nocardia</taxon>
    </lineage>
</organism>
<keyword evidence="7" id="KW-0319">Glycerol metabolism</keyword>
<evidence type="ECO:0000259" key="13">
    <source>
        <dbReference type="Pfam" id="PF06974"/>
    </source>
</evidence>
<evidence type="ECO:0000256" key="1">
    <source>
        <dbReference type="ARBA" id="ARBA00004771"/>
    </source>
</evidence>
<dbReference type="RefSeq" id="WP_378552129.1">
    <property type="nucleotide sequence ID" value="NZ_JBHSBA010000009.1"/>
</dbReference>
<evidence type="ECO:0000256" key="8">
    <source>
        <dbReference type="ARBA" id="ARBA00023098"/>
    </source>
</evidence>
<keyword evidence="5" id="KW-0444">Lipid biosynthesis</keyword>
<feature type="region of interest" description="Disordered" evidence="11">
    <location>
        <begin position="163"/>
        <end position="184"/>
    </location>
</feature>
<evidence type="ECO:0000256" key="11">
    <source>
        <dbReference type="SAM" id="MobiDB-lite"/>
    </source>
</evidence>
<comment type="catalytic activity">
    <reaction evidence="10">
        <text>an acyl-CoA + a 1,2-diacyl-sn-glycerol = a triacyl-sn-glycerol + CoA</text>
        <dbReference type="Rhea" id="RHEA:10868"/>
        <dbReference type="ChEBI" id="CHEBI:17815"/>
        <dbReference type="ChEBI" id="CHEBI:57287"/>
        <dbReference type="ChEBI" id="CHEBI:58342"/>
        <dbReference type="ChEBI" id="CHEBI:64615"/>
        <dbReference type="EC" id="2.3.1.20"/>
    </reaction>
</comment>
<comment type="caution">
    <text evidence="14">The sequence shown here is derived from an EMBL/GenBank/DDBJ whole genome shotgun (WGS) entry which is preliminary data.</text>
</comment>
<evidence type="ECO:0000256" key="5">
    <source>
        <dbReference type="ARBA" id="ARBA00022516"/>
    </source>
</evidence>
<dbReference type="InterPro" id="IPR009721">
    <property type="entry name" value="O-acyltransferase_WSD1_C"/>
</dbReference>
<protein>
    <recommendedName>
        <fullName evidence="4">diacylglycerol O-acyltransferase</fullName>
        <ecNumber evidence="4">2.3.1.20</ecNumber>
    </recommendedName>
</protein>
<dbReference type="Proteomes" id="UP001595767">
    <property type="component" value="Unassembled WGS sequence"/>
</dbReference>
<evidence type="ECO:0000256" key="2">
    <source>
        <dbReference type="ARBA" id="ARBA00005189"/>
    </source>
</evidence>
<evidence type="ECO:0000256" key="9">
    <source>
        <dbReference type="ARBA" id="ARBA00023315"/>
    </source>
</evidence>
<feature type="domain" description="O-acyltransferase WSD1-like N-terminal" evidence="12">
    <location>
        <begin position="1"/>
        <end position="259"/>
    </location>
</feature>
<dbReference type="Pfam" id="PF03007">
    <property type="entry name" value="WS_DGAT_cat"/>
    <property type="match status" value="1"/>
</dbReference>
<evidence type="ECO:0000256" key="3">
    <source>
        <dbReference type="ARBA" id="ARBA00009587"/>
    </source>
</evidence>
<evidence type="ECO:0000313" key="14">
    <source>
        <dbReference type="EMBL" id="MFC4127002.1"/>
    </source>
</evidence>
<dbReference type="PANTHER" id="PTHR31650:SF1">
    <property type="entry name" value="WAX ESTER SYNTHASE_DIACYLGLYCEROL ACYLTRANSFERASE 4-RELATED"/>
    <property type="match status" value="1"/>
</dbReference>
<keyword evidence="8" id="KW-0443">Lipid metabolism</keyword>
<gene>
    <name evidence="14" type="ORF">ACFOW8_18875</name>
</gene>
<name>A0ABV8L9H4_9NOCA</name>
<keyword evidence="15" id="KW-1185">Reference proteome</keyword>
<evidence type="ECO:0000256" key="6">
    <source>
        <dbReference type="ARBA" id="ARBA00022679"/>
    </source>
</evidence>
<comment type="pathway">
    <text evidence="2">Lipid metabolism.</text>
</comment>
<comment type="similarity">
    <text evidence="3">Belongs to the long-chain O-acyltransferase family.</text>
</comment>
<evidence type="ECO:0000256" key="4">
    <source>
        <dbReference type="ARBA" id="ARBA00013244"/>
    </source>
</evidence>
<evidence type="ECO:0000256" key="7">
    <source>
        <dbReference type="ARBA" id="ARBA00022798"/>
    </source>
</evidence>
<keyword evidence="9" id="KW-0012">Acyltransferase</keyword>
<sequence>MSNLDTLMLYRDRRGAQRQIVYVGLYEPHPSKSIDEVVELLVDRLTTLSGEIPILTRRPVTPLSGVGHAYWQDVTDWSPVVGVGRGRVPAPGGWTELCDYVAGLHTQEIPLTGPLWRLDVVTGLDNIDGIPPGGFAVVFRVHHAAVDGGFGLEILKRLHDGARPERGLMGSPTPRSDSEHGRAREDFRSLIRELRTMGRGLAGALKILAGGGMSGTTVECTAMNSSVTHERAVRVCRFSYQDIRAVRRAVPGATVNDVFLAVVGAGMDGYLSGRTNEHTDIRALTTCMPVSIAQGCTADPLDGMSSANQFAIRFVSLGEPDSRPLDRLASIRNWTVEAKSTVKFGSGDGHDLLPGPLEWNYRLNAWAAARVGHVLGGHTVTTNVPGPRDKISLDGCECVRLFGFAPIYDGVGVVHTMSSYGDDVSLAILADPTIIDIEEYAVSIQQAFSDLADATADVGAGQAGRQ</sequence>
<evidence type="ECO:0000256" key="10">
    <source>
        <dbReference type="ARBA" id="ARBA00048109"/>
    </source>
</evidence>
<dbReference type="Pfam" id="PF06974">
    <property type="entry name" value="WS_DGAT_C"/>
    <property type="match status" value="1"/>
</dbReference>
<keyword evidence="6" id="KW-0808">Transferase</keyword>
<dbReference type="EC" id="2.3.1.20" evidence="4"/>
<accession>A0ABV8L9H4</accession>
<feature type="domain" description="O-acyltransferase WSD1 C-terminal" evidence="13">
    <location>
        <begin position="308"/>
        <end position="451"/>
    </location>
</feature>
<dbReference type="InterPro" id="IPR045034">
    <property type="entry name" value="O-acyltransferase_WSD1-like"/>
</dbReference>
<proteinExistence type="inferred from homology"/>
<dbReference type="InterPro" id="IPR004255">
    <property type="entry name" value="O-acyltransferase_WSD1_N"/>
</dbReference>
<comment type="pathway">
    <text evidence="1">Glycerolipid metabolism; triacylglycerol biosynthesis.</text>
</comment>
<dbReference type="EMBL" id="JBHSBA010000009">
    <property type="protein sequence ID" value="MFC4127002.1"/>
    <property type="molecule type" value="Genomic_DNA"/>
</dbReference>
<reference evidence="15" key="1">
    <citation type="journal article" date="2019" name="Int. J. Syst. Evol. Microbiol.">
        <title>The Global Catalogue of Microorganisms (GCM) 10K type strain sequencing project: providing services to taxonomists for standard genome sequencing and annotation.</title>
        <authorList>
            <consortium name="The Broad Institute Genomics Platform"/>
            <consortium name="The Broad Institute Genome Sequencing Center for Infectious Disease"/>
            <person name="Wu L."/>
            <person name="Ma J."/>
        </authorList>
    </citation>
    <scope>NUCLEOTIDE SEQUENCE [LARGE SCALE GENOMIC DNA]</scope>
    <source>
        <strain evidence="15">CGMCC 4.7204</strain>
    </source>
</reference>
<evidence type="ECO:0000313" key="15">
    <source>
        <dbReference type="Proteomes" id="UP001595767"/>
    </source>
</evidence>
<dbReference type="PANTHER" id="PTHR31650">
    <property type="entry name" value="O-ACYLTRANSFERASE (WSD1-LIKE) FAMILY PROTEIN"/>
    <property type="match status" value="1"/>
</dbReference>
<evidence type="ECO:0000259" key="12">
    <source>
        <dbReference type="Pfam" id="PF03007"/>
    </source>
</evidence>